<feature type="region of interest" description="Disordered" evidence="1">
    <location>
        <begin position="1"/>
        <end position="32"/>
    </location>
</feature>
<comment type="caution">
    <text evidence="2">The sequence shown here is derived from an EMBL/GenBank/DDBJ whole genome shotgun (WGS) entry which is preliminary data.</text>
</comment>
<feature type="region of interest" description="Disordered" evidence="1">
    <location>
        <begin position="133"/>
        <end position="487"/>
    </location>
</feature>
<feature type="compositionally biased region" description="Polar residues" evidence="1">
    <location>
        <begin position="1009"/>
        <end position="1026"/>
    </location>
</feature>
<feature type="region of interest" description="Disordered" evidence="1">
    <location>
        <begin position="977"/>
        <end position="1038"/>
    </location>
</feature>
<feature type="region of interest" description="Disordered" evidence="1">
    <location>
        <begin position="521"/>
        <end position="548"/>
    </location>
</feature>
<dbReference type="Proteomes" id="UP001558652">
    <property type="component" value="Unassembled WGS sequence"/>
</dbReference>
<feature type="compositionally biased region" description="Basic residues" evidence="1">
    <location>
        <begin position="1"/>
        <end position="12"/>
    </location>
</feature>
<feature type="compositionally biased region" description="Basic and acidic residues" evidence="1">
    <location>
        <begin position="13"/>
        <end position="23"/>
    </location>
</feature>
<feature type="compositionally biased region" description="Low complexity" evidence="1">
    <location>
        <begin position="978"/>
        <end position="1001"/>
    </location>
</feature>
<feature type="compositionally biased region" description="Basic residues" evidence="1">
    <location>
        <begin position="641"/>
        <end position="673"/>
    </location>
</feature>
<sequence length="1090" mass="122734">MASKRRNMFHKNKTQETTEEGRPEVSAGNYVRGDLWKQPRRRVNFRFDSSRLQDNLQRQTSFGHQPRYKDGSEVPVASVIEEDAWEPPRTGMVDSDPVSRHLQDNLQRQTSLRHQPHYRDGAEESIASAFKSDVWESSKGRKAASEPPHGHRGIQRRKSLRHHHKDRSEVPVASVIEGDAWEPPRTGMVDSDPVSSRLRDNLQRQTSLRHQPHYRDGAEESIASAFKSDVWESSKGRKAASEPPHGHRGIQRRKSLRHHHKDRSEVPVASVIEGDAWEPPRTGMVDSDPVSSRLRDNLQRQTSLRHQPHYRDGAEESIASAFKSDVWESSKGRKAASEPPHGHRGIQRRKSLRHHHKDRSEVPVASVIEGDAWEPPRTGMVDSDPVSSRLRDNLQRQTSLRHQPHYRDGAEESIASAFKSDVWESSKGRKAASEPPHGHRGIQRRKSLRHHHKDRSEVPVASVIEGDAWEPPRTGMVDSDPVSSRLRDNLQRQTSLRHQPHYRDGAEESIASAFKSDVWESSKGRKAASDPPHGHRGIQRRKSLRHHHKDSFKLPVMQAAPSGWNKKFNSGTNRLGKSAYKFPDNGQLTDDYMTEKVQRRPVLFKKPLVKRKAEESIASAFKSDVWESSKGRKAASDPPHGHRGIQRRKSLRHHHKDRNTKVFRRTKRNKNKRPFATLHNTFDDRRPRAIYFKNKRGSYLALERKKNVQIEWDKNSFPPKSLKNLNGTVLLESEQAVKWLLCKDIMANQNMEDKDSVENSMAFEPLPTFPAPKDHRSHKISFIWHIDSKENFEKLMRKHNSNGSVKTQQIKIKTDTMWTTPISSSNRGGIKGTISYEDDSMPPTPPAWFVERFGHTMTPSKVMDITHNSLATIHVCNTNGHECVIPLDNVKFKFELELGANTPATATEPMTRAGATTLYNRSTPAELTTMTATTTLPDLCSTPTDPTTGTPETPWPDGSSSPMDSTIGTSEITLANLTTTPNESTTNSEITSSTLASTTTESKTRSPAAITTTLSSTPRDPTTGTAATPWPDGSSSPMDSTIGTSEMTLANLTTTPNKSTTNSEITSSTLASTPAFLFYFCPQENVPCEL</sequence>
<feature type="compositionally biased region" description="Basic residues" evidence="1">
    <location>
        <begin position="342"/>
        <end position="357"/>
    </location>
</feature>
<feature type="region of interest" description="Disordered" evidence="1">
    <location>
        <begin position="627"/>
        <end position="673"/>
    </location>
</feature>
<organism evidence="2 3">
    <name type="scientific">Ranatra chinensis</name>
    <dbReference type="NCBI Taxonomy" id="642074"/>
    <lineage>
        <taxon>Eukaryota</taxon>
        <taxon>Metazoa</taxon>
        <taxon>Ecdysozoa</taxon>
        <taxon>Arthropoda</taxon>
        <taxon>Hexapoda</taxon>
        <taxon>Insecta</taxon>
        <taxon>Pterygota</taxon>
        <taxon>Neoptera</taxon>
        <taxon>Paraneoptera</taxon>
        <taxon>Hemiptera</taxon>
        <taxon>Heteroptera</taxon>
        <taxon>Panheteroptera</taxon>
        <taxon>Nepomorpha</taxon>
        <taxon>Nepidae</taxon>
        <taxon>Ranatrinae</taxon>
        <taxon>Ranatra</taxon>
    </lineage>
</organism>
<keyword evidence="3" id="KW-1185">Reference proteome</keyword>
<feature type="compositionally biased region" description="Basic residues" evidence="1">
    <location>
        <begin position="438"/>
        <end position="453"/>
    </location>
</feature>
<evidence type="ECO:0000256" key="1">
    <source>
        <dbReference type="SAM" id="MobiDB-lite"/>
    </source>
</evidence>
<reference evidence="2 3" key="1">
    <citation type="submission" date="2024-07" db="EMBL/GenBank/DDBJ databases">
        <title>Chromosome-level genome assembly of the water stick insect Ranatra chinensis (Heteroptera: Nepidae).</title>
        <authorList>
            <person name="Liu X."/>
        </authorList>
    </citation>
    <scope>NUCLEOTIDE SEQUENCE [LARGE SCALE GENOMIC DNA]</scope>
    <source>
        <strain evidence="2">Cailab_2021Rc</strain>
        <tissue evidence="2">Muscle</tissue>
    </source>
</reference>
<protein>
    <submittedName>
        <fullName evidence="2">Uncharacterized protein</fullName>
    </submittedName>
</protein>
<evidence type="ECO:0000313" key="2">
    <source>
        <dbReference type="EMBL" id="KAL1116786.1"/>
    </source>
</evidence>
<feature type="compositionally biased region" description="Low complexity" evidence="1">
    <location>
        <begin position="935"/>
        <end position="956"/>
    </location>
</feature>
<dbReference type="EMBL" id="JBFDAA010000017">
    <property type="protein sequence ID" value="KAL1116786.1"/>
    <property type="molecule type" value="Genomic_DNA"/>
</dbReference>
<evidence type="ECO:0000313" key="3">
    <source>
        <dbReference type="Proteomes" id="UP001558652"/>
    </source>
</evidence>
<feature type="compositionally biased region" description="Basic residues" evidence="1">
    <location>
        <begin position="150"/>
        <end position="165"/>
    </location>
</feature>
<gene>
    <name evidence="2" type="ORF">AAG570_005258</name>
</gene>
<dbReference type="AlphaFoldDB" id="A0ABD0Y005"/>
<feature type="compositionally biased region" description="Basic residues" evidence="1">
    <location>
        <begin position="246"/>
        <end position="261"/>
    </location>
</feature>
<proteinExistence type="predicted"/>
<accession>A0ABD0Y005</accession>
<feature type="region of interest" description="Disordered" evidence="1">
    <location>
        <begin position="935"/>
        <end position="964"/>
    </location>
</feature>
<name>A0ABD0Y005_9HEMI</name>
<feature type="compositionally biased region" description="Basic residues" evidence="1">
    <location>
        <begin position="534"/>
        <end position="548"/>
    </location>
</feature>